<sequence length="234" mass="25384">MSLVTSAGLNCVAFAAALQRKPNGICAPFCTSRRNIAVSRAGSGFKGRRLRRGNIPVNQASSGKSVEVKSERQIELVEEILSGEWPENVSILNFEDLSAYFEPNLFKAEAQPSSLLAEVMTSQVYVAYPDQLLEDIDHHFANISGIPVIDEQKKCIGVLSKKDTAKASNGLKSKVGEVMSSPIITLSADKTVLDAAILMLKNKIHRIPVVNEAEHVVGIVTRTDIFNALEGFST</sequence>
<keyword evidence="1 2" id="KW-0129">CBS domain</keyword>
<evidence type="ECO:0000256" key="2">
    <source>
        <dbReference type="PROSITE-ProRule" id="PRU00703"/>
    </source>
</evidence>
<dbReference type="AlphaFoldDB" id="A0A0C9QMK4"/>
<dbReference type="InterPro" id="IPR046342">
    <property type="entry name" value="CBS_dom_sf"/>
</dbReference>
<dbReference type="Pfam" id="PF00571">
    <property type="entry name" value="CBS"/>
    <property type="match status" value="2"/>
</dbReference>
<organism evidence="4">
    <name type="scientific">Wollemia nobilis</name>
    <dbReference type="NCBI Taxonomy" id="56998"/>
    <lineage>
        <taxon>Eukaryota</taxon>
        <taxon>Viridiplantae</taxon>
        <taxon>Streptophyta</taxon>
        <taxon>Embryophyta</taxon>
        <taxon>Tracheophyta</taxon>
        <taxon>Spermatophyta</taxon>
        <taxon>Pinopsida</taxon>
        <taxon>Pinidae</taxon>
        <taxon>Conifers II</taxon>
        <taxon>Araucariales</taxon>
        <taxon>Araucariaceae</taxon>
        <taxon>Wollemia</taxon>
    </lineage>
</organism>
<evidence type="ECO:0000256" key="1">
    <source>
        <dbReference type="ARBA" id="ARBA00023122"/>
    </source>
</evidence>
<dbReference type="PANTHER" id="PTHR43080:SF29">
    <property type="entry name" value="OS02G0818000 PROTEIN"/>
    <property type="match status" value="1"/>
</dbReference>
<dbReference type="SMART" id="SM00116">
    <property type="entry name" value="CBS"/>
    <property type="match status" value="2"/>
</dbReference>
<reference evidence="4" key="1">
    <citation type="submission" date="2015-02" db="EMBL/GenBank/DDBJ databases">
        <title>A transcriptome of Wollemia nobilis - a relic of Gondwana.</title>
        <authorList>
            <person name="Chia J.Y."/>
            <person name="Leong Y.S."/>
            <person name="Abdul Karim S."/>
            <person name="Wan Azmi N."/>
            <person name="Hercus R."/>
            <person name="Croft L."/>
        </authorList>
    </citation>
    <scope>NUCLEOTIDE SEQUENCE</scope>
    <source>
        <strain evidence="4">MaeBrown</strain>
        <tissue evidence="4">Leaf</tissue>
    </source>
</reference>
<protein>
    <submittedName>
        <fullName evidence="4">TSA: Wollemia nobilis Ref_Wollemi_Transcript_22064_1064 transcribed RNA sequence</fullName>
    </submittedName>
</protein>
<proteinExistence type="predicted"/>
<dbReference type="EMBL" id="GCHU01021904">
    <property type="protein sequence ID" value="JAG85885.1"/>
    <property type="molecule type" value="Transcribed_RNA"/>
</dbReference>
<dbReference type="PANTHER" id="PTHR43080">
    <property type="entry name" value="CBS DOMAIN-CONTAINING PROTEIN CBSX3, MITOCHONDRIAL"/>
    <property type="match status" value="1"/>
</dbReference>
<dbReference type="SUPFAM" id="SSF54631">
    <property type="entry name" value="CBS-domain pair"/>
    <property type="match status" value="1"/>
</dbReference>
<accession>A0A0C9QMK4</accession>
<evidence type="ECO:0000259" key="3">
    <source>
        <dbReference type="PROSITE" id="PS51371"/>
    </source>
</evidence>
<dbReference type="PROSITE" id="PS51371">
    <property type="entry name" value="CBS"/>
    <property type="match status" value="1"/>
</dbReference>
<dbReference type="Gene3D" id="3.10.580.10">
    <property type="entry name" value="CBS-domain"/>
    <property type="match status" value="1"/>
</dbReference>
<dbReference type="InterPro" id="IPR000644">
    <property type="entry name" value="CBS_dom"/>
</dbReference>
<feature type="domain" description="CBS" evidence="3">
    <location>
        <begin position="179"/>
        <end position="234"/>
    </location>
</feature>
<dbReference type="InterPro" id="IPR051257">
    <property type="entry name" value="Diverse_CBS-Domain"/>
</dbReference>
<name>A0A0C9QMK4_9CONI</name>
<evidence type="ECO:0000313" key="4">
    <source>
        <dbReference type="EMBL" id="JAG85885.1"/>
    </source>
</evidence>